<dbReference type="CDD" id="cd03046">
    <property type="entry name" value="GST_N_GTT1_like"/>
    <property type="match status" value="1"/>
</dbReference>
<evidence type="ECO:0000259" key="2">
    <source>
        <dbReference type="PROSITE" id="PS50405"/>
    </source>
</evidence>
<sequence>MYRLHGQIKSRALRPLWLLEELGLDYDFVPTAPRSAEAHAVSPLGKIPVLETPEGAIFDSVAMMTFLADRHGGFTHPAGSHARARQDALTNTLNETFDAVLWSYAKHSFVLPEEHRVPAVKDSLRWQFAQYAAVMDDLLGDGPFLMGDDPLIPDILLAHCCGWAAGLSFDLPDGLRAHMTLMRARPAFRRALDRGRAE</sequence>
<dbReference type="InterPro" id="IPR040079">
    <property type="entry name" value="Glutathione_S-Trfase"/>
</dbReference>
<dbReference type="STRING" id="282197.SAMN04488517_101478"/>
<dbReference type="RefSeq" id="WP_055681997.1">
    <property type="nucleotide sequence ID" value="NZ_CANMUL010000004.1"/>
</dbReference>
<reference evidence="3 4" key="1">
    <citation type="submission" date="2015-07" db="EMBL/GenBank/DDBJ databases">
        <authorList>
            <person name="Noorani M."/>
        </authorList>
    </citation>
    <scope>NUCLEOTIDE SEQUENCE [LARGE SCALE GENOMIC DNA]</scope>
    <source>
        <strain evidence="3 4">CECT 5088</strain>
    </source>
</reference>
<dbReference type="SFLD" id="SFLDS00019">
    <property type="entry name" value="Glutathione_Transferase_(cytos"/>
    <property type="match status" value="1"/>
</dbReference>
<keyword evidence="3" id="KW-0808">Transferase</keyword>
<evidence type="ECO:0000313" key="4">
    <source>
        <dbReference type="Proteomes" id="UP000048908"/>
    </source>
</evidence>
<dbReference type="InterPro" id="IPR010987">
    <property type="entry name" value="Glutathione-S-Trfase_C-like"/>
</dbReference>
<dbReference type="PROSITE" id="PS50404">
    <property type="entry name" value="GST_NTER"/>
    <property type="match status" value="1"/>
</dbReference>
<organism evidence="3 4">
    <name type="scientific">Jannaschia rubra</name>
    <dbReference type="NCBI Taxonomy" id="282197"/>
    <lineage>
        <taxon>Bacteria</taxon>
        <taxon>Pseudomonadati</taxon>
        <taxon>Pseudomonadota</taxon>
        <taxon>Alphaproteobacteria</taxon>
        <taxon>Rhodobacterales</taxon>
        <taxon>Roseobacteraceae</taxon>
        <taxon>Jannaschia</taxon>
    </lineage>
</organism>
<dbReference type="InterPro" id="IPR036282">
    <property type="entry name" value="Glutathione-S-Trfase_C_sf"/>
</dbReference>
<dbReference type="InterPro" id="IPR004045">
    <property type="entry name" value="Glutathione_S-Trfase_N"/>
</dbReference>
<feature type="domain" description="GST N-terminal" evidence="1">
    <location>
        <begin position="1"/>
        <end position="75"/>
    </location>
</feature>
<protein>
    <submittedName>
        <fullName evidence="3">Glutathione S-transferase</fullName>
        <ecNumber evidence="3">2.5.1.18</ecNumber>
    </submittedName>
</protein>
<dbReference type="PANTHER" id="PTHR44051:SF8">
    <property type="entry name" value="GLUTATHIONE S-TRANSFERASE GSTA"/>
    <property type="match status" value="1"/>
</dbReference>
<dbReference type="EMBL" id="CXPG01000014">
    <property type="protein sequence ID" value="CTQ32544.1"/>
    <property type="molecule type" value="Genomic_DNA"/>
</dbReference>
<dbReference type="PROSITE" id="PS50405">
    <property type="entry name" value="GST_CTER"/>
    <property type="match status" value="1"/>
</dbReference>
<dbReference type="OrthoDB" id="9810080at2"/>
<dbReference type="EC" id="2.5.1.18" evidence="3"/>
<proteinExistence type="predicted"/>
<dbReference type="PANTHER" id="PTHR44051">
    <property type="entry name" value="GLUTATHIONE S-TRANSFERASE-RELATED"/>
    <property type="match status" value="1"/>
</dbReference>
<dbReference type="Gene3D" id="1.20.1050.10">
    <property type="match status" value="1"/>
</dbReference>
<evidence type="ECO:0000259" key="1">
    <source>
        <dbReference type="PROSITE" id="PS50404"/>
    </source>
</evidence>
<keyword evidence="4" id="KW-1185">Reference proteome</keyword>
<dbReference type="Gene3D" id="3.40.30.10">
    <property type="entry name" value="Glutaredoxin"/>
    <property type="match status" value="1"/>
</dbReference>
<dbReference type="AlphaFoldDB" id="A0A0M6XR84"/>
<name>A0A0M6XR84_9RHOB</name>
<dbReference type="InterPro" id="IPR036249">
    <property type="entry name" value="Thioredoxin-like_sf"/>
</dbReference>
<dbReference type="SUPFAM" id="SSF47616">
    <property type="entry name" value="GST C-terminal domain-like"/>
    <property type="match status" value="1"/>
</dbReference>
<feature type="domain" description="GST C-terminal" evidence="2">
    <location>
        <begin position="79"/>
        <end position="198"/>
    </location>
</feature>
<dbReference type="GO" id="GO:0004364">
    <property type="term" value="F:glutathione transferase activity"/>
    <property type="evidence" value="ECO:0007669"/>
    <property type="project" value="UniProtKB-EC"/>
</dbReference>
<dbReference type="Pfam" id="PF13417">
    <property type="entry name" value="GST_N_3"/>
    <property type="match status" value="1"/>
</dbReference>
<gene>
    <name evidence="3" type="primary">gst</name>
    <name evidence="3" type="ORF">JAN5088_01315</name>
</gene>
<accession>A0A0M6XR84</accession>
<dbReference type="SUPFAM" id="SSF52833">
    <property type="entry name" value="Thioredoxin-like"/>
    <property type="match status" value="1"/>
</dbReference>
<evidence type="ECO:0000313" key="3">
    <source>
        <dbReference type="EMBL" id="CTQ32544.1"/>
    </source>
</evidence>
<dbReference type="Proteomes" id="UP000048908">
    <property type="component" value="Unassembled WGS sequence"/>
</dbReference>